<reference evidence="1" key="1">
    <citation type="submission" date="2021-04" db="EMBL/GenBank/DDBJ databases">
        <title>Sinoanaerobacter chloroacetimidivorans sp. nov., an obligate anaerobic bacterium isolated from anaerobic sludge.</title>
        <authorList>
            <person name="Bao Y."/>
        </authorList>
    </citation>
    <scope>NUCLEOTIDE SEQUENCE</scope>
    <source>
        <strain evidence="1">BAD-6</strain>
    </source>
</reference>
<accession>A0A8J8B3A1</accession>
<dbReference type="AlphaFoldDB" id="A0A8J8B3A1"/>
<protein>
    <submittedName>
        <fullName evidence="1">Nucleotidyltransferase substrate binding protein</fullName>
    </submittedName>
</protein>
<name>A0A8J8B3A1_9FIRM</name>
<dbReference type="Proteomes" id="UP000675664">
    <property type="component" value="Unassembled WGS sequence"/>
</dbReference>
<reference evidence="1" key="2">
    <citation type="submission" date="2021-04" db="EMBL/GenBank/DDBJ databases">
        <authorList>
            <person name="Liu J."/>
        </authorList>
    </citation>
    <scope>NUCLEOTIDE SEQUENCE</scope>
    <source>
        <strain evidence="1">BAD-6</strain>
    </source>
</reference>
<dbReference type="RefSeq" id="WP_227019676.1">
    <property type="nucleotide sequence ID" value="NZ_JAGSND010000014.1"/>
</dbReference>
<dbReference type="Pfam" id="PF08780">
    <property type="entry name" value="NTase_sub_bind"/>
    <property type="match status" value="1"/>
</dbReference>
<dbReference type="SUPFAM" id="SSF81593">
    <property type="entry name" value="Nucleotidyltransferase substrate binding subunit/domain"/>
    <property type="match status" value="1"/>
</dbReference>
<sequence>MSNLKEVRWKQRYENFRSSYLLLDKYVDQEEFSELEQAGLIQIFETTFELAWKVMKDYLESEGYQVNSPREAVKKSFEIQLIEDGEIWLEALAHRNITVHTYDKSKVEELVSIIKDDYFPLLEALHDTLTEELE</sequence>
<dbReference type="NCBIfam" id="TIGR01987">
    <property type="entry name" value="HI0074"/>
    <property type="match status" value="1"/>
</dbReference>
<proteinExistence type="predicted"/>
<gene>
    <name evidence="1" type="ORF">KCX82_16780</name>
</gene>
<dbReference type="Gene3D" id="1.20.120.330">
    <property type="entry name" value="Nucleotidyltransferases domain 2"/>
    <property type="match status" value="1"/>
</dbReference>
<evidence type="ECO:0000313" key="2">
    <source>
        <dbReference type="Proteomes" id="UP000675664"/>
    </source>
</evidence>
<evidence type="ECO:0000313" key="1">
    <source>
        <dbReference type="EMBL" id="MBR0599542.1"/>
    </source>
</evidence>
<dbReference type="EMBL" id="JAGSND010000014">
    <property type="protein sequence ID" value="MBR0599542.1"/>
    <property type="molecule type" value="Genomic_DNA"/>
</dbReference>
<keyword evidence="2" id="KW-1185">Reference proteome</keyword>
<dbReference type="InterPro" id="IPR010235">
    <property type="entry name" value="HepT"/>
</dbReference>
<organism evidence="1 2">
    <name type="scientific">Sinanaerobacter chloroacetimidivorans</name>
    <dbReference type="NCBI Taxonomy" id="2818044"/>
    <lineage>
        <taxon>Bacteria</taxon>
        <taxon>Bacillati</taxon>
        <taxon>Bacillota</taxon>
        <taxon>Clostridia</taxon>
        <taxon>Peptostreptococcales</taxon>
        <taxon>Anaerovoracaceae</taxon>
        <taxon>Sinanaerobacter</taxon>
    </lineage>
</organism>
<comment type="caution">
    <text evidence="1">The sequence shown here is derived from an EMBL/GenBank/DDBJ whole genome shotgun (WGS) entry which is preliminary data.</text>
</comment>